<proteinExistence type="predicted"/>
<reference evidence="2" key="2">
    <citation type="submission" date="2025-08" db="UniProtKB">
        <authorList>
            <consortium name="RefSeq"/>
        </authorList>
    </citation>
    <scope>IDENTIFICATION</scope>
    <source>
        <tissue evidence="2">Leaf</tissue>
    </source>
</reference>
<protein>
    <submittedName>
        <fullName evidence="2">Uncharacterized protein LOC107763668</fullName>
    </submittedName>
</protein>
<dbReference type="Proteomes" id="UP000790787">
    <property type="component" value="Chromosome 20"/>
</dbReference>
<accession>A0AC58TGN6</accession>
<name>A0AC58TGN6_TOBAC</name>
<evidence type="ECO:0000313" key="2">
    <source>
        <dbReference type="RefSeq" id="XP_075096389.1"/>
    </source>
</evidence>
<gene>
    <name evidence="2" type="primary">LOC107763668</name>
</gene>
<dbReference type="RefSeq" id="XP_075096389.1">
    <property type="nucleotide sequence ID" value="XM_075240288.1"/>
</dbReference>
<keyword evidence="1" id="KW-1185">Reference proteome</keyword>
<sequence>MIQENFIQDSGTQNITLHPLHEEAHLVGMMPGDMGYENTLGNLLTEVEDTEADSGHDFVHSTSNRRNAIEKGKTEQSLTDITYRLNFPQLCSAPIKICEQVSSSQSQQQYPNSTQQQHLRYDFSPSTLQSGHLLPDLNELPLSQELVDTTIIGNASQKGKTKQSLTDITNRLNFPRFSSTPINSCGQASSSYSQAQYPNSMQEHNLRYGLSSSNLQKKHLLPDLNEIPLFQEFEDDNIDADIPGHMQSNVQIHDANEDDDVFEDDEVESWMTNEDWSLLPPEGSSPKFAQLYIYDIENEVENRIHAISHGEMNNQLHAEIVNKLKQMLDDNNVLAKSFKMVRDQFQTDGTSNVRLRLIGKRGSDGRRYNLPTVSEVVSLIVGDFEQTRSDKDIIVESQSGQLQRINELNAAYFGLQYPLLFPYGEDGYQEDIPLNDIDDSTDGRKYVSTLIYTAEFQKRGLPHAYILLFLPNKYPNVGDIDGIISAELPDKKVDPYYYNAVTNFMMHGPCGTARKSSPCMQNGRCTKHFPKKFVSSTTIDEDGYPICRRRDDGRTAKRVGCGRSFQNFSTMPRPVYNTEEVDDSNRLIRDELHYNKRTLAEEHQQLVKNLTDEQKSVYEKIIRDVNEDKGGFFFLYGFGGTGGRTAHSRFMIPLNVTEDSTCNIKQSTPLANLIIKAKLIIWDEAPMMHRYCFEALDKTLRDILRFKDASNLHRLFGGKTVVLGGDFRQILPVIPKGTHLDELKVFLDWILAIDDGIVGTSVEGYLQQRVILTPTLDMVESINEYMISLNQSYERSYLSSDTICSSDNTYSALEHVHTPEFLNTIKCSGVPNHALTLKVGIPVMLLRNIDQSAGLCNGTRLIITKLGNQVIEAKVLAGQMAGQKVFIPRMTLTPSDARIPFKFQRRQFPIIVSFAMTINKSQEQSLSHVGLFLKKPVFTHGQLYVVLSRVTRRKGLKILVCDDDGQITTEATNVVFKEVFRNLV</sequence>
<reference evidence="1" key="1">
    <citation type="journal article" date="2014" name="Nat. Commun.">
        <title>The tobacco genome sequence and its comparison with those of tomato and potato.</title>
        <authorList>
            <person name="Sierro N."/>
            <person name="Battey J.N."/>
            <person name="Ouadi S."/>
            <person name="Bakaher N."/>
            <person name="Bovet L."/>
            <person name="Willig A."/>
            <person name="Goepfert S."/>
            <person name="Peitsch M.C."/>
            <person name="Ivanov N.V."/>
        </authorList>
    </citation>
    <scope>NUCLEOTIDE SEQUENCE [LARGE SCALE GENOMIC DNA]</scope>
</reference>
<evidence type="ECO:0000313" key="1">
    <source>
        <dbReference type="Proteomes" id="UP000790787"/>
    </source>
</evidence>
<organism evidence="1 2">
    <name type="scientific">Nicotiana tabacum</name>
    <name type="common">Common tobacco</name>
    <dbReference type="NCBI Taxonomy" id="4097"/>
    <lineage>
        <taxon>Eukaryota</taxon>
        <taxon>Viridiplantae</taxon>
        <taxon>Streptophyta</taxon>
        <taxon>Embryophyta</taxon>
        <taxon>Tracheophyta</taxon>
        <taxon>Spermatophyta</taxon>
        <taxon>Magnoliopsida</taxon>
        <taxon>eudicotyledons</taxon>
        <taxon>Gunneridae</taxon>
        <taxon>Pentapetalae</taxon>
        <taxon>asterids</taxon>
        <taxon>lamiids</taxon>
        <taxon>Solanales</taxon>
        <taxon>Solanaceae</taxon>
        <taxon>Nicotianoideae</taxon>
        <taxon>Nicotianeae</taxon>
        <taxon>Nicotiana</taxon>
    </lineage>
</organism>